<evidence type="ECO:0000313" key="2">
    <source>
        <dbReference type="EMBL" id="EKT57238.1"/>
    </source>
</evidence>
<accession>K8W989</accession>
<keyword evidence="1" id="KW-0472">Membrane</keyword>
<dbReference type="RefSeq" id="WP_008913039.1">
    <property type="nucleotide sequence ID" value="NZ_KB233224.1"/>
</dbReference>
<gene>
    <name evidence="2" type="ORF">OOA_15270</name>
</gene>
<keyword evidence="3" id="KW-1185">Reference proteome</keyword>
<dbReference type="HOGENOM" id="CLU_024049_0_0_6"/>
<dbReference type="eggNOG" id="COG2194">
    <property type="taxonomic scope" value="Bacteria"/>
</dbReference>
<feature type="transmembrane region" description="Helical" evidence="1">
    <location>
        <begin position="109"/>
        <end position="131"/>
    </location>
</feature>
<reference evidence="2 3" key="1">
    <citation type="journal article" date="2012" name="BMC Genomics">
        <title>Comparative genomics of bacteria in the genus Providencia isolated from wild Drosophila melanogaster.</title>
        <authorList>
            <person name="Galac M.R."/>
            <person name="Lazzaro B.P."/>
        </authorList>
    </citation>
    <scope>NUCLEOTIDE SEQUENCE [LARGE SCALE GENOMIC DNA]</scope>
    <source>
        <strain evidence="2 3">DSM 19968</strain>
    </source>
</reference>
<organism evidence="2 3">
    <name type="scientific">Providencia burhodogranariea DSM 19968</name>
    <dbReference type="NCBI Taxonomy" id="1141662"/>
    <lineage>
        <taxon>Bacteria</taxon>
        <taxon>Pseudomonadati</taxon>
        <taxon>Pseudomonadota</taxon>
        <taxon>Gammaproteobacteria</taxon>
        <taxon>Enterobacterales</taxon>
        <taxon>Morganellaceae</taxon>
        <taxon>Providencia</taxon>
    </lineage>
</organism>
<keyword evidence="1" id="KW-0812">Transmembrane</keyword>
<protein>
    <recommendedName>
        <fullName evidence="4">Cellulose biosynthesis protein BcsG</fullName>
    </recommendedName>
</protein>
<comment type="caution">
    <text evidence="2">The sequence shown here is derived from an EMBL/GenBank/DDBJ whole genome shotgun (WGS) entry which is preliminary data.</text>
</comment>
<dbReference type="EMBL" id="AKKL01000040">
    <property type="protein sequence ID" value="EKT57238.1"/>
    <property type="molecule type" value="Genomic_DNA"/>
</dbReference>
<dbReference type="Proteomes" id="UP000009336">
    <property type="component" value="Unassembled WGS sequence"/>
</dbReference>
<evidence type="ECO:0008006" key="4">
    <source>
        <dbReference type="Google" id="ProtNLM"/>
    </source>
</evidence>
<dbReference type="OrthoDB" id="6965261at2"/>
<feature type="transmembrane region" description="Helical" evidence="1">
    <location>
        <begin position="138"/>
        <end position="155"/>
    </location>
</feature>
<sequence>MSSTSPIYKNKSPQSHYYYGLKGWNFYFILKFILLWYGYLNFNTFENLLFIAYLLLPLPWKKLSQLRYFIAIPIGLALLYHDSWLPSIQSIWEQKNQLADFSSNYVYELLLRFINLKMIAAGFILFVIYYFSANWLRYSTFVIAGILWLNISSIIDLPTISANASSQTVSQDKSATTTKSLVEPSQSQAPSNEALNDWLEQFYQYESKRSTAFPSSLPQEAQPFDLLMINICSLSWGDLDEVKLADHPIWKRFDILFDNFNSATSYSGPASIRLLRASCGQPSHPNVYNTPDKQCYLLDNLANLGFKEYLLMDHKGETGNYLSDLRNYAGLKAPLESHDDISHQIIAFDGTPIYNDQAILQKWLKTVSTANDQRTATFFNLIPLHDGNRNVGDNKVSDYQQNTKVLLDQLNSFFDELEQSGRKVMVVVAPEHGAALTGDKLQISGLRDIPSPVITKIPVGIKFIGLTSTHPVKEIIVSQPSSYLALSELIARAVDGKIFSSDNVDWAKYTENLPITAHVAENSNSIVIEYQGKSYIRINKGKWIPYPNQP</sequence>
<keyword evidence="1" id="KW-1133">Transmembrane helix</keyword>
<evidence type="ECO:0000256" key="1">
    <source>
        <dbReference type="SAM" id="Phobius"/>
    </source>
</evidence>
<dbReference type="InterPro" id="IPR017744">
    <property type="entry name" value="BcsG"/>
</dbReference>
<dbReference type="AlphaFoldDB" id="K8W989"/>
<dbReference type="STRING" id="1141662.OOA_15270"/>
<dbReference type="PATRIC" id="fig|1141662.3.peg.3100"/>
<dbReference type="NCBIfam" id="TIGR03368">
    <property type="entry name" value="cellulose_yhjU"/>
    <property type="match status" value="1"/>
</dbReference>
<name>K8W989_9GAMM</name>
<proteinExistence type="predicted"/>
<evidence type="ECO:0000313" key="3">
    <source>
        <dbReference type="Proteomes" id="UP000009336"/>
    </source>
</evidence>
<dbReference type="Pfam" id="PF11658">
    <property type="entry name" value="CBP_BcsG"/>
    <property type="match status" value="1"/>
</dbReference>